<keyword evidence="3" id="KW-1185">Reference proteome</keyword>
<proteinExistence type="predicted"/>
<evidence type="ECO:0000313" key="2">
    <source>
        <dbReference type="EMBL" id="MFJ1269875.1"/>
    </source>
</evidence>
<evidence type="ECO:0000256" key="1">
    <source>
        <dbReference type="SAM" id="SignalP"/>
    </source>
</evidence>
<keyword evidence="1" id="KW-0732">Signal</keyword>
<feature type="chain" id="PRO_5046441810" description="NHL repeat protein" evidence="1">
    <location>
        <begin position="28"/>
        <end position="400"/>
    </location>
</feature>
<accession>A0ABW8DEE0</accession>
<sequence>MMQKIINTFFGNTVLGALLLSSMIATAKAAIPLWTFDPITSTNIILPYNGVALVQYKITNQSRRTHNLIMNPIRGVTQITTGQGVCGAVFSLRNKEFCTLSLQIAGSQLNSPITAGPIVCQEGNPNQCYRPGAANMLHIIPAPPITNALISVTKSPLTMTINGPTGQLIINNNSTDVTATNISSSFAGTALNGQVTETGNTCNSVAPGNSCILTYLPGNNVVPPTNFSIQGTNTNILTATIDIQGGGVIACMGGGALNLIAAPANNGLVSAWGGAGTITHAQNDLNGAANTTTIVNMLGNNNGIPYAAQICAELEVDAQGNTPCQTGVCYNNWFLPAKDQLACLFTNRATIGGFGVGFYWTSTESSTTPANLSWIQNFSSGSQNTDNKFNNAQVRCVRSF</sequence>
<feature type="signal peptide" evidence="1">
    <location>
        <begin position="1"/>
        <end position="27"/>
    </location>
</feature>
<dbReference type="Proteomes" id="UP001615550">
    <property type="component" value="Unassembled WGS sequence"/>
</dbReference>
<protein>
    <recommendedName>
        <fullName evidence="4">NHL repeat protein</fullName>
    </recommendedName>
</protein>
<evidence type="ECO:0000313" key="3">
    <source>
        <dbReference type="Proteomes" id="UP001615550"/>
    </source>
</evidence>
<gene>
    <name evidence="2" type="ORF">ACD661_15035</name>
</gene>
<dbReference type="RefSeq" id="WP_400188690.1">
    <property type="nucleotide sequence ID" value="NZ_JBGORX010000010.1"/>
</dbReference>
<evidence type="ECO:0008006" key="4">
    <source>
        <dbReference type="Google" id="ProtNLM"/>
    </source>
</evidence>
<reference evidence="2 3" key="1">
    <citation type="submission" date="2024-08" db="EMBL/GenBank/DDBJ databases">
        <title>Draft Genome Sequence of Legionella lytica strain DSB2004, Isolated From a Fire Sprinkler System.</title>
        <authorList>
            <person name="Everhart A.D."/>
            <person name="Kidane D.T."/>
            <person name="Farone A.L."/>
            <person name="Farone M.B."/>
        </authorList>
    </citation>
    <scope>NUCLEOTIDE SEQUENCE [LARGE SCALE GENOMIC DNA]</scope>
    <source>
        <strain evidence="2 3">DSB2004</strain>
    </source>
</reference>
<comment type="caution">
    <text evidence="2">The sequence shown here is derived from an EMBL/GenBank/DDBJ whole genome shotgun (WGS) entry which is preliminary data.</text>
</comment>
<name>A0ABW8DEE0_9GAMM</name>
<organism evidence="2 3">
    <name type="scientific">Legionella lytica</name>
    <dbReference type="NCBI Taxonomy" id="96232"/>
    <lineage>
        <taxon>Bacteria</taxon>
        <taxon>Pseudomonadati</taxon>
        <taxon>Pseudomonadota</taxon>
        <taxon>Gammaproteobacteria</taxon>
        <taxon>Legionellales</taxon>
        <taxon>Legionellaceae</taxon>
        <taxon>Legionella</taxon>
    </lineage>
</organism>
<dbReference type="EMBL" id="JBGORX010000010">
    <property type="protein sequence ID" value="MFJ1269875.1"/>
    <property type="molecule type" value="Genomic_DNA"/>
</dbReference>